<evidence type="ECO:0000313" key="1">
    <source>
        <dbReference type="EMBL" id="OXB18923.1"/>
    </source>
</evidence>
<gene>
    <name evidence="1" type="ORF">B0A71_13825</name>
</gene>
<keyword evidence="2" id="KW-1185">Reference proteome</keyword>
<dbReference type="Proteomes" id="UP000198319">
    <property type="component" value="Unassembled WGS sequence"/>
</dbReference>
<proteinExistence type="predicted"/>
<evidence type="ECO:0000313" key="2">
    <source>
        <dbReference type="Proteomes" id="UP000198319"/>
    </source>
</evidence>
<accession>A0ABX4D5B1</accession>
<sequence length="73" mass="8424">MPPIGIFAALLQFRANKGNINPIKAYRHEIMKTAKITGPVTYHRCIKDLNEYGYINCVPKKNRNQKSVIYFLV</sequence>
<comment type="caution">
    <text evidence="1">The sequence shown here is derived from an EMBL/GenBank/DDBJ whole genome shotgun (WGS) entry which is preliminary data.</text>
</comment>
<evidence type="ECO:0008006" key="3">
    <source>
        <dbReference type="Google" id="ProtNLM"/>
    </source>
</evidence>
<reference evidence="1 2" key="1">
    <citation type="submission" date="2016-11" db="EMBL/GenBank/DDBJ databases">
        <title>Whole genomes of Flavobacteriaceae.</title>
        <authorList>
            <person name="Stine C."/>
            <person name="Li C."/>
            <person name="Tadesse D."/>
        </authorList>
    </citation>
    <scope>NUCLEOTIDE SEQUENCE [LARGE SCALE GENOMIC DNA]</scope>
    <source>
        <strain evidence="1 2">ATCC BAA-2541</strain>
    </source>
</reference>
<organism evidence="1 2">
    <name type="scientific">Flavobacterium tructae</name>
    <dbReference type="NCBI Taxonomy" id="1114873"/>
    <lineage>
        <taxon>Bacteria</taxon>
        <taxon>Pseudomonadati</taxon>
        <taxon>Bacteroidota</taxon>
        <taxon>Flavobacteriia</taxon>
        <taxon>Flavobacteriales</taxon>
        <taxon>Flavobacteriaceae</taxon>
        <taxon>Flavobacterium</taxon>
    </lineage>
</organism>
<protein>
    <recommendedName>
        <fullName evidence="3">Helix-turn-helix domain-containing protein</fullName>
    </recommendedName>
</protein>
<dbReference type="EMBL" id="MUHG01000020">
    <property type="protein sequence ID" value="OXB18923.1"/>
    <property type="molecule type" value="Genomic_DNA"/>
</dbReference>
<name>A0ABX4D5B1_9FLAO</name>